<dbReference type="CDD" id="cd20305">
    <property type="entry name" value="cupin_OxDC_C"/>
    <property type="match status" value="1"/>
</dbReference>
<dbReference type="GO" id="GO:0033609">
    <property type="term" value="P:oxalate metabolic process"/>
    <property type="evidence" value="ECO:0007669"/>
    <property type="project" value="InterPro"/>
</dbReference>
<evidence type="ECO:0000259" key="5">
    <source>
        <dbReference type="SMART" id="SM00835"/>
    </source>
</evidence>
<feature type="chain" id="PRO_5040221725" evidence="4">
    <location>
        <begin position="20"/>
        <end position="477"/>
    </location>
</feature>
<dbReference type="InterPro" id="IPR006045">
    <property type="entry name" value="Cupin_1"/>
</dbReference>
<dbReference type="PANTHER" id="PTHR35848">
    <property type="entry name" value="OXALATE-BINDING PROTEIN"/>
    <property type="match status" value="1"/>
</dbReference>
<evidence type="ECO:0000256" key="2">
    <source>
        <dbReference type="PIRSR" id="PIRSR617774-1"/>
    </source>
</evidence>
<name>A0A9P6JRP5_9AGAR</name>
<feature type="binding site" evidence="3">
    <location>
        <position position="366"/>
    </location>
    <ligand>
        <name>Mn(2+)</name>
        <dbReference type="ChEBI" id="CHEBI:29035"/>
        <label>2</label>
    </ligand>
</feature>
<dbReference type="Pfam" id="PF00190">
    <property type="entry name" value="Cupin_1"/>
    <property type="match status" value="2"/>
</dbReference>
<keyword evidence="7" id="KW-1185">Reference proteome</keyword>
<feature type="binding site" evidence="3">
    <location>
        <position position="359"/>
    </location>
    <ligand>
        <name>Mn(2+)</name>
        <dbReference type="ChEBI" id="CHEBI:29035"/>
        <label>2</label>
    </ligand>
</feature>
<dbReference type="InterPro" id="IPR014710">
    <property type="entry name" value="RmlC-like_jellyroll"/>
</dbReference>
<evidence type="ECO:0000313" key="7">
    <source>
        <dbReference type="Proteomes" id="UP000807306"/>
    </source>
</evidence>
<evidence type="ECO:0000313" key="6">
    <source>
        <dbReference type="EMBL" id="KAF9530103.1"/>
    </source>
</evidence>
<feature type="domain" description="Cupin type-1" evidence="5">
    <location>
        <begin position="140"/>
        <end position="279"/>
    </location>
</feature>
<feature type="binding site" evidence="3">
    <location>
        <position position="185"/>
    </location>
    <ligand>
        <name>Mn(2+)</name>
        <dbReference type="ChEBI" id="CHEBI:29035"/>
        <label>1</label>
    </ligand>
</feature>
<feature type="binding site" evidence="3">
    <location>
        <position position="405"/>
    </location>
    <ligand>
        <name>Mn(2+)</name>
        <dbReference type="ChEBI" id="CHEBI:29035"/>
        <label>2</label>
    </ligand>
</feature>
<accession>A0A9P6JRP5</accession>
<dbReference type="InterPro" id="IPR051610">
    <property type="entry name" value="GPI/OXD"/>
</dbReference>
<dbReference type="Proteomes" id="UP000807306">
    <property type="component" value="Unassembled WGS sequence"/>
</dbReference>
<dbReference type="GO" id="GO:0046872">
    <property type="term" value="F:metal ion binding"/>
    <property type="evidence" value="ECO:0007669"/>
    <property type="project" value="UniProtKB-KW"/>
</dbReference>
<keyword evidence="1 3" id="KW-0479">Metal-binding</keyword>
<organism evidence="6 7">
    <name type="scientific">Crepidotus variabilis</name>
    <dbReference type="NCBI Taxonomy" id="179855"/>
    <lineage>
        <taxon>Eukaryota</taxon>
        <taxon>Fungi</taxon>
        <taxon>Dikarya</taxon>
        <taxon>Basidiomycota</taxon>
        <taxon>Agaricomycotina</taxon>
        <taxon>Agaricomycetes</taxon>
        <taxon>Agaricomycetidae</taxon>
        <taxon>Agaricales</taxon>
        <taxon>Agaricineae</taxon>
        <taxon>Crepidotaceae</taxon>
        <taxon>Crepidotus</taxon>
    </lineage>
</organism>
<dbReference type="InterPro" id="IPR011051">
    <property type="entry name" value="RmlC_Cupin_sf"/>
</dbReference>
<dbReference type="CDD" id="cd20304">
    <property type="entry name" value="cupin_OxDC_N"/>
    <property type="match status" value="1"/>
</dbReference>
<dbReference type="OrthoDB" id="10263073at2759"/>
<dbReference type="SMART" id="SM00835">
    <property type="entry name" value="Cupin_1"/>
    <property type="match status" value="2"/>
</dbReference>
<dbReference type="Gene3D" id="2.60.120.10">
    <property type="entry name" value="Jelly Rolls"/>
    <property type="match status" value="2"/>
</dbReference>
<evidence type="ECO:0000256" key="1">
    <source>
        <dbReference type="ARBA" id="ARBA00022723"/>
    </source>
</evidence>
<proteinExistence type="predicted"/>
<dbReference type="InterPro" id="IPR017774">
    <property type="entry name" value="Bicupin_oxalate_deCO2ase/Oxase"/>
</dbReference>
<sequence>MIKISTCYLALLLSGFAWAAPASSSASKHSSAVASASASVSATKSSVGSASAIASSTGSAASSTATVPYISLNPNYPLWGTSDSDTTAESTPEAERGTLGATVIGPTDASTVWQNPDLLAPPTTDGGSVPNAKWPMSLSHNRLQTGGWARQQNTDVMPFAANMAGVDMRLESGAIRELHWHKTAEWAYVLKGTTQISTVNPDGQNYVANVGPGDLWYFPPGVPHSLQATNEDPDGTEFLLVFDSGDFSEDDTFLLTDWMAHTPAEVLAKNFQTNISTFAQVPAKELYIFPGQNPLPPSAAPVSPAGTAPTPYTYNFSSVAPTQVNGGTYKIIDSSTFTISKTIAASEITLEPGAIRELHWHPTQDEWNFFINGTGRVTVFASSGNARTFDYQAGDVGYIPATMGHYVENTGNTTLHFIEIFNTATYQDISLSNWLALVPPALVQAHLGFSDEFISTLPKTKQVLVGPSNSTSAASNS</sequence>
<feature type="binding site" evidence="3">
    <location>
        <position position="224"/>
    </location>
    <ligand>
        <name>Mn(2+)</name>
        <dbReference type="ChEBI" id="CHEBI:29035"/>
        <label>1</label>
    </ligand>
</feature>
<dbReference type="NCBIfam" id="TIGR03404">
    <property type="entry name" value="bicupin_oxalic"/>
    <property type="match status" value="1"/>
</dbReference>
<keyword evidence="3" id="KW-0464">Manganese</keyword>
<evidence type="ECO:0000256" key="4">
    <source>
        <dbReference type="SAM" id="SignalP"/>
    </source>
</evidence>
<feature type="binding site" evidence="3">
    <location>
        <position position="181"/>
    </location>
    <ligand>
        <name>Mn(2+)</name>
        <dbReference type="ChEBI" id="CHEBI:29035"/>
        <label>1</label>
    </ligand>
</feature>
<protein>
    <submittedName>
        <fullName evidence="6">RmlC-like cupin domain-containing protein</fullName>
    </submittedName>
</protein>
<feature type="signal peptide" evidence="4">
    <location>
        <begin position="1"/>
        <end position="19"/>
    </location>
</feature>
<dbReference type="PANTHER" id="PTHR35848:SF9">
    <property type="entry name" value="SLL1358 PROTEIN"/>
    <property type="match status" value="1"/>
</dbReference>
<feature type="binding site" evidence="3">
    <location>
        <position position="361"/>
    </location>
    <ligand>
        <name>Mn(2+)</name>
        <dbReference type="ChEBI" id="CHEBI:29035"/>
        <label>2</label>
    </ligand>
</feature>
<dbReference type="AlphaFoldDB" id="A0A9P6JRP5"/>
<feature type="active site" description="Proton donor" evidence="2">
    <location>
        <position position="419"/>
    </location>
</feature>
<reference evidence="6" key="1">
    <citation type="submission" date="2020-11" db="EMBL/GenBank/DDBJ databases">
        <authorList>
            <consortium name="DOE Joint Genome Institute"/>
            <person name="Ahrendt S."/>
            <person name="Riley R."/>
            <person name="Andreopoulos W."/>
            <person name="Labutti K."/>
            <person name="Pangilinan J."/>
            <person name="Ruiz-Duenas F.J."/>
            <person name="Barrasa J.M."/>
            <person name="Sanchez-Garcia M."/>
            <person name="Camarero S."/>
            <person name="Miyauchi S."/>
            <person name="Serrano A."/>
            <person name="Linde D."/>
            <person name="Babiker R."/>
            <person name="Drula E."/>
            <person name="Ayuso-Fernandez I."/>
            <person name="Pacheco R."/>
            <person name="Padilla G."/>
            <person name="Ferreira P."/>
            <person name="Barriuso J."/>
            <person name="Kellner H."/>
            <person name="Castanera R."/>
            <person name="Alfaro M."/>
            <person name="Ramirez L."/>
            <person name="Pisabarro A.G."/>
            <person name="Kuo A."/>
            <person name="Tritt A."/>
            <person name="Lipzen A."/>
            <person name="He G."/>
            <person name="Yan M."/>
            <person name="Ng V."/>
            <person name="Cullen D."/>
            <person name="Martin F."/>
            <person name="Rosso M.-N."/>
            <person name="Henrissat B."/>
            <person name="Hibbett D."/>
            <person name="Martinez A.T."/>
            <person name="Grigoriev I.V."/>
        </authorList>
    </citation>
    <scope>NUCLEOTIDE SEQUENCE</scope>
    <source>
        <strain evidence="6">CBS 506.95</strain>
    </source>
</reference>
<feature type="domain" description="Cupin type-1" evidence="5">
    <location>
        <begin position="314"/>
        <end position="455"/>
    </location>
</feature>
<comment type="cofactor">
    <cofactor evidence="3">
        <name>Mn(2+)</name>
        <dbReference type="ChEBI" id="CHEBI:29035"/>
    </cofactor>
    <text evidence="3">Binds 2 manganese ions per subunit.</text>
</comment>
<gene>
    <name evidence="6" type="ORF">CPB83DRAFT_882484</name>
</gene>
<keyword evidence="4" id="KW-0732">Signal</keyword>
<dbReference type="SUPFAM" id="SSF51182">
    <property type="entry name" value="RmlC-like cupins"/>
    <property type="match status" value="1"/>
</dbReference>
<comment type="caution">
    <text evidence="6">The sequence shown here is derived from an EMBL/GenBank/DDBJ whole genome shotgun (WGS) entry which is preliminary data.</text>
</comment>
<feature type="binding site" evidence="3">
    <location>
        <position position="179"/>
    </location>
    <ligand>
        <name>Mn(2+)</name>
        <dbReference type="ChEBI" id="CHEBI:29035"/>
        <label>1</label>
    </ligand>
</feature>
<dbReference type="EMBL" id="MU157842">
    <property type="protein sequence ID" value="KAF9530103.1"/>
    <property type="molecule type" value="Genomic_DNA"/>
</dbReference>
<evidence type="ECO:0000256" key="3">
    <source>
        <dbReference type="PIRSR" id="PIRSR617774-2"/>
    </source>
</evidence>